<dbReference type="InterPro" id="IPR029188">
    <property type="entry name" value="Rrp14_N"/>
</dbReference>
<protein>
    <submittedName>
        <fullName evidence="7">Surfeit locus protein 6-domain-containing protein</fullName>
    </submittedName>
</protein>
<feature type="region of interest" description="Disordered" evidence="4">
    <location>
        <begin position="279"/>
        <end position="301"/>
    </location>
</feature>
<evidence type="ECO:0000313" key="7">
    <source>
        <dbReference type="EMBL" id="ORZ11844.1"/>
    </source>
</evidence>
<feature type="compositionally biased region" description="Acidic residues" evidence="4">
    <location>
        <begin position="112"/>
        <end position="122"/>
    </location>
</feature>
<proteinExistence type="inferred from homology"/>
<dbReference type="InterPro" id="IPR029190">
    <property type="entry name" value="Rrp14/SURF6_C"/>
</dbReference>
<evidence type="ECO:0000313" key="8">
    <source>
        <dbReference type="Proteomes" id="UP000193560"/>
    </source>
</evidence>
<keyword evidence="3" id="KW-0539">Nucleus</keyword>
<evidence type="ECO:0000259" key="5">
    <source>
        <dbReference type="Pfam" id="PF04935"/>
    </source>
</evidence>
<gene>
    <name evidence="7" type="ORF">BCR42DRAFT_304571</name>
</gene>
<dbReference type="PANTHER" id="PTHR14369:SF0">
    <property type="entry name" value="SURFEIT LOCUS PROTEIN 6"/>
    <property type="match status" value="1"/>
</dbReference>
<sequence>MVQTQLLDSLSDRISAHSNTFDALLNLIPIKFYITDPSSAENDSKYMHNKRKNAPKQAIKEASKKAKKAKLDPSNQRTVSEIQKEQAEQRAVNGKNDKKSKTTKVQPVAAADSDDDMDVDETEQVKSINGHADFSGLADDSVSQPQHTEPLQPMPPKNEINELKRKLHERIVQQRIKRNAPGTGTNKARSREAILAERLKKKQDRKKAIKAQKEKGNKVAPEELVKDPTKSAARSGNAADSVKMDGDLVFGKLSVGGTPKKKGAVDIKSQLKKIETQQQKLDKLKSEDKEKAQSMQEKQDWQKAIAMATGEKIKDDTTLLKKTIKRQEKIKSKSAQEWNKREDKVKHDEQSKIKKRTENLQKRIDSKKDKRSGKKGGSSKKARPGFEGTNRIKGGKVTKPSPKPKGKK</sequence>
<dbReference type="GO" id="GO:0005730">
    <property type="term" value="C:nucleolus"/>
    <property type="evidence" value="ECO:0007669"/>
    <property type="project" value="TreeGrafter"/>
</dbReference>
<dbReference type="STRING" id="90262.A0A1X2I8Q5"/>
<evidence type="ECO:0000256" key="2">
    <source>
        <dbReference type="ARBA" id="ARBA00005904"/>
    </source>
</evidence>
<dbReference type="GO" id="GO:0042273">
    <property type="term" value="P:ribosomal large subunit biogenesis"/>
    <property type="evidence" value="ECO:0007669"/>
    <property type="project" value="TreeGrafter"/>
</dbReference>
<feature type="compositionally biased region" description="Basic and acidic residues" evidence="4">
    <location>
        <begin position="338"/>
        <end position="368"/>
    </location>
</feature>
<evidence type="ECO:0000256" key="1">
    <source>
        <dbReference type="ARBA" id="ARBA00004123"/>
    </source>
</evidence>
<dbReference type="Proteomes" id="UP000193560">
    <property type="component" value="Unassembled WGS sequence"/>
</dbReference>
<evidence type="ECO:0000259" key="6">
    <source>
        <dbReference type="Pfam" id="PF15459"/>
    </source>
</evidence>
<dbReference type="Pfam" id="PF04935">
    <property type="entry name" value="SURF6"/>
    <property type="match status" value="1"/>
</dbReference>
<dbReference type="PANTHER" id="PTHR14369">
    <property type="entry name" value="SURFEIT LOCUS PROTEIN 6"/>
    <property type="match status" value="1"/>
</dbReference>
<accession>A0A1X2I8Q5</accession>
<name>A0A1X2I8Q5_9FUNG</name>
<feature type="domain" description="Ribosomal RNA-processing protein 14 N-terminal" evidence="6">
    <location>
        <begin position="13"/>
        <end position="73"/>
    </location>
</feature>
<feature type="non-terminal residue" evidence="7">
    <location>
        <position position="408"/>
    </location>
</feature>
<comment type="caution">
    <text evidence="7">The sequence shown here is derived from an EMBL/GenBank/DDBJ whole genome shotgun (WGS) entry which is preliminary data.</text>
</comment>
<feature type="compositionally biased region" description="Basic residues" evidence="4">
    <location>
        <begin position="199"/>
        <end position="210"/>
    </location>
</feature>
<feature type="region of interest" description="Disordered" evidence="4">
    <location>
        <begin position="324"/>
        <end position="408"/>
    </location>
</feature>
<dbReference type="GO" id="GO:0003677">
    <property type="term" value="F:DNA binding"/>
    <property type="evidence" value="ECO:0007669"/>
    <property type="project" value="TreeGrafter"/>
</dbReference>
<feature type="compositionally biased region" description="Basic residues" evidence="4">
    <location>
        <begin position="369"/>
        <end position="383"/>
    </location>
</feature>
<dbReference type="GO" id="GO:0042274">
    <property type="term" value="P:ribosomal small subunit biogenesis"/>
    <property type="evidence" value="ECO:0007669"/>
    <property type="project" value="TreeGrafter"/>
</dbReference>
<feature type="domain" description="Ribosomal RNA-processing protein 14/surfeit locus protein 6 C-terminal" evidence="5">
    <location>
        <begin position="192"/>
        <end position="372"/>
    </location>
</feature>
<dbReference type="Pfam" id="PF15459">
    <property type="entry name" value="RRP14"/>
    <property type="match status" value="1"/>
</dbReference>
<feature type="region of interest" description="Disordered" evidence="4">
    <location>
        <begin position="39"/>
        <end position="158"/>
    </location>
</feature>
<feature type="region of interest" description="Disordered" evidence="4">
    <location>
        <begin position="197"/>
        <end position="239"/>
    </location>
</feature>
<evidence type="ECO:0000256" key="3">
    <source>
        <dbReference type="ARBA" id="ARBA00023242"/>
    </source>
</evidence>
<comment type="subcellular location">
    <subcellularLocation>
        <location evidence="1">Nucleus</location>
    </subcellularLocation>
</comment>
<comment type="similarity">
    <text evidence="2">Belongs to the SURF6 family.</text>
</comment>
<keyword evidence="8" id="KW-1185">Reference proteome</keyword>
<organism evidence="7 8">
    <name type="scientific">Absidia repens</name>
    <dbReference type="NCBI Taxonomy" id="90262"/>
    <lineage>
        <taxon>Eukaryota</taxon>
        <taxon>Fungi</taxon>
        <taxon>Fungi incertae sedis</taxon>
        <taxon>Mucoromycota</taxon>
        <taxon>Mucoromycotina</taxon>
        <taxon>Mucoromycetes</taxon>
        <taxon>Mucorales</taxon>
        <taxon>Cunninghamellaceae</taxon>
        <taxon>Absidia</taxon>
    </lineage>
</organism>
<dbReference type="AlphaFoldDB" id="A0A1X2I8Q5"/>
<dbReference type="InterPro" id="IPR007019">
    <property type="entry name" value="SURF6"/>
</dbReference>
<feature type="compositionally biased region" description="Basic and acidic residues" evidence="4">
    <location>
        <begin position="211"/>
        <end position="229"/>
    </location>
</feature>
<dbReference type="EMBL" id="MCGE01000020">
    <property type="protein sequence ID" value="ORZ11844.1"/>
    <property type="molecule type" value="Genomic_DNA"/>
</dbReference>
<evidence type="ECO:0000256" key="4">
    <source>
        <dbReference type="SAM" id="MobiDB-lite"/>
    </source>
</evidence>
<reference evidence="7 8" key="1">
    <citation type="submission" date="2016-07" db="EMBL/GenBank/DDBJ databases">
        <title>Pervasive Adenine N6-methylation of Active Genes in Fungi.</title>
        <authorList>
            <consortium name="DOE Joint Genome Institute"/>
            <person name="Mondo S.J."/>
            <person name="Dannebaum R.O."/>
            <person name="Kuo R.C."/>
            <person name="Labutti K."/>
            <person name="Haridas S."/>
            <person name="Kuo A."/>
            <person name="Salamov A."/>
            <person name="Ahrendt S.R."/>
            <person name="Lipzen A."/>
            <person name="Sullivan W."/>
            <person name="Andreopoulos W.B."/>
            <person name="Clum A."/>
            <person name="Lindquist E."/>
            <person name="Daum C."/>
            <person name="Ramamoorthy G.K."/>
            <person name="Gryganskyi A."/>
            <person name="Culley D."/>
            <person name="Magnuson J.K."/>
            <person name="James T.Y."/>
            <person name="O'Malley M.A."/>
            <person name="Stajich J.E."/>
            <person name="Spatafora J.W."/>
            <person name="Visel A."/>
            <person name="Grigoriev I.V."/>
        </authorList>
    </citation>
    <scope>NUCLEOTIDE SEQUENCE [LARGE SCALE GENOMIC DNA]</scope>
    <source>
        <strain evidence="7 8">NRRL 1336</strain>
    </source>
</reference>
<dbReference type="GO" id="GO:0003723">
    <property type="term" value="F:RNA binding"/>
    <property type="evidence" value="ECO:0007669"/>
    <property type="project" value="TreeGrafter"/>
</dbReference>
<dbReference type="OrthoDB" id="444809at2759"/>